<comment type="domain">
    <text evidence="6">Has three domains with a flexible linker between the domains II and III and assumes an 'L' shape. Domain III is highly mobile and contacts RuvB.</text>
</comment>
<keyword evidence="10" id="KW-1185">Reference proteome</keyword>
<dbReference type="Pfam" id="PF07499">
    <property type="entry name" value="RuvA_C"/>
    <property type="match status" value="1"/>
</dbReference>
<comment type="caution">
    <text evidence="9">The sequence shown here is derived from an EMBL/GenBank/DDBJ whole genome shotgun (WGS) entry which is preliminary data.</text>
</comment>
<keyword evidence="4 6" id="KW-0233">DNA recombination</keyword>
<dbReference type="GO" id="GO:0009379">
    <property type="term" value="C:Holliday junction helicase complex"/>
    <property type="evidence" value="ECO:0007669"/>
    <property type="project" value="InterPro"/>
</dbReference>
<evidence type="ECO:0000256" key="3">
    <source>
        <dbReference type="ARBA" id="ARBA00023125"/>
    </source>
</evidence>
<evidence type="ECO:0000256" key="5">
    <source>
        <dbReference type="ARBA" id="ARBA00023204"/>
    </source>
</evidence>
<comment type="subcellular location">
    <subcellularLocation>
        <location evidence="6">Cytoplasm</location>
    </subcellularLocation>
</comment>
<dbReference type="InterPro" id="IPR036267">
    <property type="entry name" value="RuvA_C_sf"/>
</dbReference>
<reference evidence="9 10" key="1">
    <citation type="submission" date="2019-08" db="EMBL/GenBank/DDBJ databases">
        <authorList>
            <person name="Lei W."/>
        </authorList>
    </citation>
    <scope>NUCLEOTIDE SEQUENCE [LARGE SCALE GENOMIC DNA]</scope>
    <source>
        <strain evidence="9 10">CCUG 58627</strain>
    </source>
</reference>
<dbReference type="HAMAP" id="MF_00031">
    <property type="entry name" value="DNA_HJ_migration_RuvA"/>
    <property type="match status" value="1"/>
</dbReference>
<dbReference type="GO" id="GO:0006281">
    <property type="term" value="P:DNA repair"/>
    <property type="evidence" value="ECO:0007669"/>
    <property type="project" value="UniProtKB-UniRule"/>
</dbReference>
<dbReference type="InterPro" id="IPR013849">
    <property type="entry name" value="DNA_helicase_Holl-junc_RuvA_I"/>
</dbReference>
<dbReference type="Gene3D" id="2.40.50.140">
    <property type="entry name" value="Nucleic acid-binding proteins"/>
    <property type="match status" value="1"/>
</dbReference>
<comment type="similarity">
    <text evidence="6">Belongs to the RuvA family.</text>
</comment>
<dbReference type="AlphaFoldDB" id="A0A5C5UF72"/>
<keyword evidence="2 6" id="KW-0227">DNA damage</keyword>
<dbReference type="SUPFAM" id="SSF50249">
    <property type="entry name" value="Nucleic acid-binding proteins"/>
    <property type="match status" value="1"/>
</dbReference>
<dbReference type="InterPro" id="IPR010994">
    <property type="entry name" value="RuvA_2-like"/>
</dbReference>
<comment type="caution">
    <text evidence="6">Lacks conserved residue(s) required for the propagation of feature annotation.</text>
</comment>
<evidence type="ECO:0000313" key="10">
    <source>
        <dbReference type="Proteomes" id="UP000320791"/>
    </source>
</evidence>
<dbReference type="Pfam" id="PF01330">
    <property type="entry name" value="RuvA_N"/>
    <property type="match status" value="1"/>
</dbReference>
<dbReference type="InterPro" id="IPR011114">
    <property type="entry name" value="RuvA_C"/>
</dbReference>
<dbReference type="SUPFAM" id="SSF47781">
    <property type="entry name" value="RuvA domain 2-like"/>
    <property type="match status" value="1"/>
</dbReference>
<keyword evidence="1 6" id="KW-0963">Cytoplasm</keyword>
<dbReference type="EMBL" id="VOHM01000015">
    <property type="protein sequence ID" value="TWT24559.1"/>
    <property type="molecule type" value="Genomic_DNA"/>
</dbReference>
<dbReference type="GO" id="GO:0006310">
    <property type="term" value="P:DNA recombination"/>
    <property type="evidence" value="ECO:0007669"/>
    <property type="project" value="UniProtKB-UniRule"/>
</dbReference>
<dbReference type="OrthoDB" id="5293449at2"/>
<dbReference type="InterPro" id="IPR000085">
    <property type="entry name" value="RuvA"/>
</dbReference>
<dbReference type="CDD" id="cd14332">
    <property type="entry name" value="UBA_RuvA_C"/>
    <property type="match status" value="1"/>
</dbReference>
<dbReference type="Gene3D" id="1.10.150.20">
    <property type="entry name" value="5' to 3' exonuclease, C-terminal subdomain"/>
    <property type="match status" value="1"/>
</dbReference>
<organism evidence="9 10">
    <name type="scientific">Corynebacterium canis</name>
    <dbReference type="NCBI Taxonomy" id="679663"/>
    <lineage>
        <taxon>Bacteria</taxon>
        <taxon>Bacillati</taxon>
        <taxon>Actinomycetota</taxon>
        <taxon>Actinomycetes</taxon>
        <taxon>Mycobacteriales</taxon>
        <taxon>Corynebacteriaceae</taxon>
        <taxon>Corynebacterium</taxon>
    </lineage>
</organism>
<dbReference type="GO" id="GO:0005737">
    <property type="term" value="C:cytoplasm"/>
    <property type="evidence" value="ECO:0007669"/>
    <property type="project" value="UniProtKB-SubCell"/>
</dbReference>
<dbReference type="Gene3D" id="1.10.8.10">
    <property type="entry name" value="DNA helicase RuvA subunit, C-terminal domain"/>
    <property type="match status" value="1"/>
</dbReference>
<keyword evidence="3 6" id="KW-0238">DNA-binding</keyword>
<gene>
    <name evidence="6 9" type="primary">ruvA</name>
    <name evidence="9" type="ORF">FRX94_07680</name>
</gene>
<dbReference type="GO" id="GO:0000400">
    <property type="term" value="F:four-way junction DNA binding"/>
    <property type="evidence" value="ECO:0007669"/>
    <property type="project" value="UniProtKB-UniRule"/>
</dbReference>
<dbReference type="InterPro" id="IPR012340">
    <property type="entry name" value="NA-bd_OB-fold"/>
</dbReference>
<feature type="region of interest" description="Domain III" evidence="6">
    <location>
        <begin position="145"/>
        <end position="204"/>
    </location>
</feature>
<evidence type="ECO:0000256" key="2">
    <source>
        <dbReference type="ARBA" id="ARBA00022763"/>
    </source>
</evidence>
<dbReference type="RefSeq" id="WP_146324550.1">
    <property type="nucleotide sequence ID" value="NZ_BAABLR010000020.1"/>
</dbReference>
<keyword evidence="5 6" id="KW-0234">DNA repair</keyword>
<evidence type="ECO:0000259" key="8">
    <source>
        <dbReference type="Pfam" id="PF07499"/>
    </source>
</evidence>
<dbReference type="NCBIfam" id="TIGR00084">
    <property type="entry name" value="ruvA"/>
    <property type="match status" value="1"/>
</dbReference>
<feature type="domain" description="Holliday junction DNA helicase RuvA C-terminal" evidence="8">
    <location>
        <begin position="156"/>
        <end position="201"/>
    </location>
</feature>
<dbReference type="Pfam" id="PF14520">
    <property type="entry name" value="HHH_5"/>
    <property type="match status" value="1"/>
</dbReference>
<evidence type="ECO:0000256" key="4">
    <source>
        <dbReference type="ARBA" id="ARBA00023172"/>
    </source>
</evidence>
<dbReference type="GO" id="GO:0048476">
    <property type="term" value="C:Holliday junction resolvase complex"/>
    <property type="evidence" value="ECO:0007669"/>
    <property type="project" value="UniProtKB-UniRule"/>
</dbReference>
<evidence type="ECO:0000256" key="6">
    <source>
        <dbReference type="HAMAP-Rule" id="MF_00031"/>
    </source>
</evidence>
<dbReference type="GO" id="GO:0005524">
    <property type="term" value="F:ATP binding"/>
    <property type="evidence" value="ECO:0007669"/>
    <property type="project" value="InterPro"/>
</dbReference>
<evidence type="ECO:0000259" key="7">
    <source>
        <dbReference type="Pfam" id="PF01330"/>
    </source>
</evidence>
<comment type="subunit">
    <text evidence="6">Homotetramer. Forms an RuvA(8)-RuvB(12)-Holliday junction (HJ) complex. HJ DNA is sandwiched between 2 RuvA tetramers; dsDNA enters through RuvA and exits via RuvB. An RuvB hexamer assembles on each DNA strand where it exits the tetramer. Each RuvB hexamer is contacted by two RuvA subunits (via domain III) on 2 adjacent RuvB subunits; this complex drives branch migration. In the full resolvosome a probable DNA-RuvA(4)-RuvB(12)-RuvC(2) complex forms which resolves the HJ.</text>
</comment>
<name>A0A5C5UF72_9CORY</name>
<evidence type="ECO:0000256" key="1">
    <source>
        <dbReference type="ARBA" id="ARBA00022490"/>
    </source>
</evidence>
<feature type="domain" description="DNA helicase Holliday junction RuvA type" evidence="7">
    <location>
        <begin position="1"/>
        <end position="61"/>
    </location>
</feature>
<comment type="function">
    <text evidence="6">The RuvA-RuvB-RuvC complex processes Holliday junction (HJ) DNA during genetic recombination and DNA repair, while the RuvA-RuvB complex plays an important role in the rescue of blocked DNA replication forks via replication fork reversal (RFR). RuvA specifically binds to HJ cruciform DNA, conferring on it an open structure. The RuvB hexamer acts as an ATP-dependent pump, pulling dsDNA into and through the RuvAB complex. HJ branch migration allows RuvC to scan DNA until it finds its consensus sequence, where it cleaves and resolves the cruciform DNA.</text>
</comment>
<evidence type="ECO:0000313" key="9">
    <source>
        <dbReference type="EMBL" id="TWT24559.1"/>
    </source>
</evidence>
<dbReference type="GO" id="GO:0009378">
    <property type="term" value="F:four-way junction helicase activity"/>
    <property type="evidence" value="ECO:0007669"/>
    <property type="project" value="InterPro"/>
</dbReference>
<dbReference type="SUPFAM" id="SSF46929">
    <property type="entry name" value="DNA helicase RuvA subunit, C-terminal domain"/>
    <property type="match status" value="1"/>
</dbReference>
<dbReference type="Proteomes" id="UP000320791">
    <property type="component" value="Unassembled WGS sequence"/>
</dbReference>
<sequence length="204" mass="21105">MIASLRGTVLSIGLNSAVIECAGVGYVVTATPQTLATLRRGEESLVLTTMVVREDAMNLYGFTDDASREMFSLLQTVSGLGPRLALAAQSVMNPAELSNAIAGGDAKLLQRIPGVGKRMAERMIVDLKDKVIAFTTSGQSFADAPSGTALPHPGVAVDQVTEALVGLGFPERSATAAVTAVLSATPELDTSATLRAALAYLGKK</sequence>
<protein>
    <recommendedName>
        <fullName evidence="6">Holliday junction branch migration complex subunit RuvA</fullName>
    </recommendedName>
</protein>
<proteinExistence type="inferred from homology"/>
<accession>A0A5C5UF72</accession>